<dbReference type="AlphaFoldDB" id="A0A1F6FFP6"/>
<comment type="caution">
    <text evidence="2">The sequence shown here is derived from an EMBL/GenBank/DDBJ whole genome shotgun (WGS) entry which is preliminary data.</text>
</comment>
<evidence type="ECO:0000313" key="3">
    <source>
        <dbReference type="Proteomes" id="UP000177325"/>
    </source>
</evidence>
<dbReference type="Proteomes" id="UP000177325">
    <property type="component" value="Unassembled WGS sequence"/>
</dbReference>
<proteinExistence type="predicted"/>
<evidence type="ECO:0000256" key="1">
    <source>
        <dbReference type="SAM" id="Phobius"/>
    </source>
</evidence>
<accession>A0A1F6FFP6</accession>
<reference evidence="2 3" key="1">
    <citation type="journal article" date="2016" name="Nat. Commun.">
        <title>Thousands of microbial genomes shed light on interconnected biogeochemical processes in an aquifer system.</title>
        <authorList>
            <person name="Anantharaman K."/>
            <person name="Brown C.T."/>
            <person name="Hug L.A."/>
            <person name="Sharon I."/>
            <person name="Castelle C.J."/>
            <person name="Probst A.J."/>
            <person name="Thomas B.C."/>
            <person name="Singh A."/>
            <person name="Wilkins M.J."/>
            <person name="Karaoz U."/>
            <person name="Brodie E.L."/>
            <person name="Williams K.H."/>
            <person name="Hubbard S.S."/>
            <person name="Banfield J.F."/>
        </authorList>
    </citation>
    <scope>NUCLEOTIDE SEQUENCE [LARGE SCALE GENOMIC DNA]</scope>
</reference>
<keyword evidence="1" id="KW-1133">Transmembrane helix</keyword>
<evidence type="ECO:0000313" key="2">
    <source>
        <dbReference type="EMBL" id="OGG84678.1"/>
    </source>
</evidence>
<sequence length="103" mass="11126">MKKTFCTIVGWLTFPGYMSMNNTPGLEIMTNKQCWGVLLLAVLATLSYGGISSYFGRTEFIGTHKEFLCVVAGIISGLNFLMAGIGTLALWAGTWDSAEDTSS</sequence>
<keyword evidence="1" id="KW-0472">Membrane</keyword>
<dbReference type="EMBL" id="MFMM01000001">
    <property type="protein sequence ID" value="OGG84678.1"/>
    <property type="molecule type" value="Genomic_DNA"/>
</dbReference>
<organism evidence="2 3">
    <name type="scientific">Candidatus Kaiserbacteria bacterium RIFCSPLOWO2_12_FULL_45_26</name>
    <dbReference type="NCBI Taxonomy" id="1798525"/>
    <lineage>
        <taxon>Bacteria</taxon>
        <taxon>Candidatus Kaiseribacteriota</taxon>
    </lineage>
</organism>
<name>A0A1F6FFP6_9BACT</name>
<gene>
    <name evidence="2" type="ORF">A3G90_01155</name>
</gene>
<feature type="transmembrane region" description="Helical" evidence="1">
    <location>
        <begin position="35"/>
        <end position="55"/>
    </location>
</feature>
<keyword evidence="1" id="KW-0812">Transmembrane</keyword>
<feature type="transmembrane region" description="Helical" evidence="1">
    <location>
        <begin position="67"/>
        <end position="93"/>
    </location>
</feature>
<protein>
    <submittedName>
        <fullName evidence="2">Uncharacterized protein</fullName>
    </submittedName>
</protein>